<protein>
    <recommendedName>
        <fullName evidence="3 6">Beta-lactamase</fullName>
        <ecNumber evidence="3 6">3.5.2.6</ecNumber>
    </recommendedName>
</protein>
<evidence type="ECO:0000256" key="1">
    <source>
        <dbReference type="ARBA" id="ARBA00001526"/>
    </source>
</evidence>
<dbReference type="GO" id="GO:0008800">
    <property type="term" value="F:beta-lactamase activity"/>
    <property type="evidence" value="ECO:0007669"/>
    <property type="project" value="UniProtKB-EC"/>
</dbReference>
<evidence type="ECO:0000256" key="6">
    <source>
        <dbReference type="RuleBase" id="RU361140"/>
    </source>
</evidence>
<dbReference type="EC" id="3.5.2.6" evidence="3 6"/>
<feature type="region of interest" description="Disordered" evidence="7">
    <location>
        <begin position="165"/>
        <end position="186"/>
    </location>
</feature>
<evidence type="ECO:0000256" key="3">
    <source>
        <dbReference type="ARBA" id="ARBA00012865"/>
    </source>
</evidence>
<dbReference type="InterPro" id="IPR023650">
    <property type="entry name" value="Beta-lactam_class-A_AS"/>
</dbReference>
<dbReference type="InterPro" id="IPR000871">
    <property type="entry name" value="Beta-lactam_class-A"/>
</dbReference>
<evidence type="ECO:0000259" key="8">
    <source>
        <dbReference type="Pfam" id="PF13354"/>
    </source>
</evidence>
<dbReference type="PROSITE" id="PS00146">
    <property type="entry name" value="BETA_LACTAMASE_A"/>
    <property type="match status" value="1"/>
</dbReference>
<evidence type="ECO:0000256" key="7">
    <source>
        <dbReference type="SAM" id="MobiDB-lite"/>
    </source>
</evidence>
<evidence type="ECO:0000313" key="10">
    <source>
        <dbReference type="Proteomes" id="UP001549145"/>
    </source>
</evidence>
<keyword evidence="10" id="KW-1185">Reference proteome</keyword>
<dbReference type="PANTHER" id="PTHR35333:SF3">
    <property type="entry name" value="BETA-LACTAMASE-TYPE TRANSPEPTIDASE FOLD CONTAINING PROTEIN"/>
    <property type="match status" value="1"/>
</dbReference>
<keyword evidence="4 6" id="KW-0378">Hydrolase</keyword>
<dbReference type="InterPro" id="IPR012338">
    <property type="entry name" value="Beta-lactam/transpept-like"/>
</dbReference>
<feature type="domain" description="Beta-lactamase class A catalytic" evidence="8">
    <location>
        <begin position="51"/>
        <end position="268"/>
    </location>
</feature>
<dbReference type="Pfam" id="PF13354">
    <property type="entry name" value="Beta-lactamase2"/>
    <property type="match status" value="1"/>
</dbReference>
<dbReference type="NCBIfam" id="NF033103">
    <property type="entry name" value="bla_class_A"/>
    <property type="match status" value="1"/>
</dbReference>
<dbReference type="Proteomes" id="UP001549145">
    <property type="component" value="Unassembled WGS sequence"/>
</dbReference>
<feature type="region of interest" description="Disordered" evidence="7">
    <location>
        <begin position="228"/>
        <end position="254"/>
    </location>
</feature>
<dbReference type="Gene3D" id="3.40.710.10">
    <property type="entry name" value="DD-peptidase/beta-lactamase superfamily"/>
    <property type="match status" value="1"/>
</dbReference>
<reference evidence="9 10" key="1">
    <citation type="submission" date="2024-06" db="EMBL/GenBank/DDBJ databases">
        <title>Genomic Encyclopedia of Type Strains, Phase IV (KMG-IV): sequencing the most valuable type-strain genomes for metagenomic binning, comparative biology and taxonomic classification.</title>
        <authorList>
            <person name="Goeker M."/>
        </authorList>
    </citation>
    <scope>NUCLEOTIDE SEQUENCE [LARGE SCALE GENOMIC DNA]</scope>
    <source>
        <strain evidence="9 10">DSM 21331</strain>
    </source>
</reference>
<sequence length="294" mass="30156">MLDRRTLLSGGGAALFCGGAVLAGQGPGAPSRPALSERFAALEARSGGRLGVQMRDTGTGQISGHRAEERFPLCSTFKLLAAGAVLARVDGGTEHLERRVPYGPGDLVEYSPATQPRVAEGGMTLGDLCAAAITLSDNTAGNLILTTLGGPAGLTAYLRGLGDPTTRLDRNEPTLNEALPGDPRDTTTPAAMVANLERLTLGTALTPASRAILLGWLADNQTGGARLRAGLPPGWRVGDKTGSGDRGTTNDAGLLWPPGGAPILVAVYLTETDAPTEHRNAILADVARAIAANL</sequence>
<name>A0ABV2LET9_9HYPH</name>
<comment type="similarity">
    <text evidence="2 6">Belongs to the class-A beta-lactamase family.</text>
</comment>
<dbReference type="PANTHER" id="PTHR35333">
    <property type="entry name" value="BETA-LACTAMASE"/>
    <property type="match status" value="1"/>
</dbReference>
<evidence type="ECO:0000313" key="9">
    <source>
        <dbReference type="EMBL" id="MET3695220.1"/>
    </source>
</evidence>
<proteinExistence type="inferred from homology"/>
<evidence type="ECO:0000256" key="4">
    <source>
        <dbReference type="ARBA" id="ARBA00022801"/>
    </source>
</evidence>
<dbReference type="InterPro" id="IPR045155">
    <property type="entry name" value="Beta-lactam_cat"/>
</dbReference>
<keyword evidence="5 6" id="KW-0046">Antibiotic resistance</keyword>
<gene>
    <name evidence="9" type="ORF">ABID43_004786</name>
</gene>
<comment type="catalytic activity">
    <reaction evidence="1 6">
        <text>a beta-lactam + H2O = a substituted beta-amino acid</text>
        <dbReference type="Rhea" id="RHEA:20401"/>
        <dbReference type="ChEBI" id="CHEBI:15377"/>
        <dbReference type="ChEBI" id="CHEBI:35627"/>
        <dbReference type="ChEBI" id="CHEBI:140347"/>
        <dbReference type="EC" id="3.5.2.6"/>
    </reaction>
</comment>
<organism evidence="9 10">
    <name type="scientific">Methylobacterium goesingense</name>
    <dbReference type="NCBI Taxonomy" id="243690"/>
    <lineage>
        <taxon>Bacteria</taxon>
        <taxon>Pseudomonadati</taxon>
        <taxon>Pseudomonadota</taxon>
        <taxon>Alphaproteobacteria</taxon>
        <taxon>Hyphomicrobiales</taxon>
        <taxon>Methylobacteriaceae</taxon>
        <taxon>Methylobacterium</taxon>
    </lineage>
</organism>
<evidence type="ECO:0000256" key="5">
    <source>
        <dbReference type="ARBA" id="ARBA00023251"/>
    </source>
</evidence>
<dbReference type="SUPFAM" id="SSF56601">
    <property type="entry name" value="beta-lactamase/transpeptidase-like"/>
    <property type="match status" value="1"/>
</dbReference>
<dbReference type="EMBL" id="JBEPMM010000024">
    <property type="protein sequence ID" value="MET3695220.1"/>
    <property type="molecule type" value="Genomic_DNA"/>
</dbReference>
<dbReference type="RefSeq" id="WP_238280150.1">
    <property type="nucleotide sequence ID" value="NZ_BPQL01000078.1"/>
</dbReference>
<comment type="caution">
    <text evidence="9">The sequence shown here is derived from an EMBL/GenBank/DDBJ whole genome shotgun (WGS) entry which is preliminary data.</text>
</comment>
<dbReference type="PRINTS" id="PR00118">
    <property type="entry name" value="BLACTAMASEA"/>
</dbReference>
<evidence type="ECO:0000256" key="2">
    <source>
        <dbReference type="ARBA" id="ARBA00009009"/>
    </source>
</evidence>
<accession>A0ABV2LET9</accession>